<keyword evidence="4" id="KW-0067">ATP-binding</keyword>
<dbReference type="PANTHER" id="PTHR19229">
    <property type="entry name" value="ATP-BINDING CASSETTE TRANSPORTER SUBFAMILY A ABCA"/>
    <property type="match status" value="1"/>
</dbReference>
<accession>A0ABD0M4T0</accession>
<evidence type="ECO:0000313" key="10">
    <source>
        <dbReference type="EMBL" id="KAK7506756.1"/>
    </source>
</evidence>
<dbReference type="Gene3D" id="3.40.50.300">
    <property type="entry name" value="P-loop containing nucleotide triphosphate hydrolases"/>
    <property type="match status" value="3"/>
</dbReference>
<evidence type="ECO:0000256" key="5">
    <source>
        <dbReference type="ARBA" id="ARBA00022989"/>
    </source>
</evidence>
<evidence type="ECO:0000256" key="2">
    <source>
        <dbReference type="ARBA" id="ARBA00022692"/>
    </source>
</evidence>
<dbReference type="CDD" id="cd03263">
    <property type="entry name" value="ABC_subfamily_A"/>
    <property type="match status" value="2"/>
</dbReference>
<gene>
    <name evidence="10" type="ORF">BaRGS_00002231</name>
</gene>
<feature type="region of interest" description="Disordered" evidence="7">
    <location>
        <begin position="781"/>
        <end position="801"/>
    </location>
</feature>
<dbReference type="InterPro" id="IPR055261">
    <property type="entry name" value="PI_transfer_N"/>
</dbReference>
<sequence>MKAGFFAQLKTLLWRNILLKRRNKGQLFQILIVIKSAVQPDVKPAAKFPVNHLADFPFHTSRPVFVTAPSGFDVDTTMAKISARLNGTQFLQYQTFTSQQEAEDKYLNSSQSDPVGIMFGYKSASEGGMNYAIRMSPGASVASDQVFTKDQGDCREDNADGASRYGCDVNKYLVSGFAQLQSAINQVLTEKETSSTLPSTEVDVQMMPKDEYTPNLTVLLTISSIYFVLAYTFFINFLTVNLVAEKEKKIREGMLMMGLRNSVFWLSWSLLYFVLILVVTVLITYFAVTADFFENSNPFLLFLLLMLYGMTIIALAFLLTPFFNKAKPAGLVASFSTLLLSMMYLVVSQTRMYTNDGIEYDVPVPAQWAMCLLSPCALALALDKGIYLDIVKGGMNFDTINEGFFPLYAPLVMLLVDVILYFLLAIYLDHVIPGEFGPRYSPLYFLQWSYWFPKQHSSYRMNGRSQGDNEDVITGPNIEPVLADMRSKCTLRIRDITKIFKSKKVTTTAVMRKTTLINMLTGVVPPTSGTATINGLDVTSSGDMEEIRTMCGICPQHNILYDELTAEEHLQIFAGIKGVPTDKMASEVSQSLKDVDMSDQAAVRSSKLSGGQKRKLSVAMALIGDPKIIFLDEPTAGMDPYSRRHLWSLLKKSKEGRVILLTTHFMDEADILADRKVIVSKGKLQCVGSSLFLKNRFGIGYHLNMVVKPGCNHETVTAFLQSHVTGIEFQRSHGKELAYTIPLAEVANFAKEMEEVAENEDAVGNPSCNNPANNLTQLGKSPDQNHTAVRSPAVAPKEVLPTVQDDRNRTLQCFLVMMKLRFKILNRSMESLILIIVLPIGLVASALSTSKTVSTDVDLPKPVQLTAAMYAQPQGLAYRALPDYLLVDTVNDATSQNFSDALNATYSVVKYHSGSVSLPHYVGTTIRAFDSTTGMLKSYIALYNDSAVHSLPAIINAISNVVLQLKLGSSSSKNIITYSLPWPDKNKRRFKMSSGSTSSTMIMGIAFTLVAPAFAAGAVSDRQCKSQLRISGMSFHMYWGTTFLFSLLVYLIPATACLTLVLRMQVPSLSTTGAVVMLILLFVTFIPACLMLSLVCSFFFENFETAQAVLANVFMMAGLIPYMAVSISDIFGWEHATTLHYIFLFIDPVYSIFGGFYYIDKVYFKALFMETETTVGDYFLFENKILICLLANLLDLFVGYLLLRILDVRSNGGSIRDALSFGFSNLIQDTPEDNTDRIMGEDEDVAKERERVEMLERSGAGGELRKVFIKNGSKQCWKKTEADEMKVAVRNLSFAVNKGEVFGLLGPNGAGKTTALSMMTGEVHPTQGKVVVANHQIHSNMSDALQWLGFCPQHDPLWDQVTLGEHFEVYAAELSGGTKRKLCYAMSMLGNPRVVLLDEPSTGMDPKSKRFLWDTISSSFEGQDRGAILTTHYMEEADALCTRVAIMVNGQMECLGPTQHLKSKYGSGYLLEVKLGGSGGATNEMLEQRVQEFERHLMTLFPNATCLESFAERAQYKIPSEDVGMLSATFTALESTKQTHRVEEYSFSQSTLEQVFLNFAKKQLEEGEDIENLEIKDPAARALSSANQRKMQTTCWPIYLQAVSDGSTKIFIMMIKEYRICMPLSVEEYRIGQLFMIAKHSHEQSEKGEGVEVVKNEAVEDPAHGRGQYTEKRCSFIPKFSIHIETRYEDNNGTSENCLGLSEDELQQREVDFVDIAFDELPAKHYKEAEDLRVFKSQKTGRGPLEEGWRERTEPIMCSYKLARVKFEVFGLQTKVESFTHKSVRDILLLGHRQAFAWIDDWYGLGIDDIREYEEKMNKETNQKVLAGRGRHSRSSTASTSE</sequence>
<dbReference type="InterPro" id="IPR023393">
    <property type="entry name" value="START-like_dom_sf"/>
</dbReference>
<dbReference type="PANTHER" id="PTHR19229:SF209">
    <property type="entry name" value="ATP-BINDING CASSETTE SUB-FAMILY A MEMBER 5 ISOFORM X1"/>
    <property type="match status" value="1"/>
</dbReference>
<evidence type="ECO:0000256" key="8">
    <source>
        <dbReference type="SAM" id="Phobius"/>
    </source>
</evidence>
<dbReference type="Pfam" id="PF13304">
    <property type="entry name" value="AAA_21"/>
    <property type="match status" value="1"/>
</dbReference>
<dbReference type="InterPro" id="IPR013525">
    <property type="entry name" value="ABC2_TM"/>
</dbReference>
<feature type="transmembrane region" description="Helical" evidence="8">
    <location>
        <begin position="1074"/>
        <end position="1100"/>
    </location>
</feature>
<dbReference type="Pfam" id="PF00005">
    <property type="entry name" value="ABC_tran"/>
    <property type="match status" value="2"/>
</dbReference>
<dbReference type="InterPro" id="IPR027417">
    <property type="entry name" value="P-loop_NTPase"/>
</dbReference>
<proteinExistence type="predicted"/>
<keyword evidence="5 8" id="KW-1133">Transmembrane helix</keyword>
<dbReference type="InterPro" id="IPR003959">
    <property type="entry name" value="ATPase_AAA_core"/>
</dbReference>
<keyword evidence="11" id="KW-1185">Reference proteome</keyword>
<feature type="transmembrane region" description="Helical" evidence="8">
    <location>
        <begin position="1139"/>
        <end position="1159"/>
    </location>
</feature>
<dbReference type="Pfam" id="PF12698">
    <property type="entry name" value="ABC2_membrane_3"/>
    <property type="match status" value="2"/>
</dbReference>
<organism evidence="10 11">
    <name type="scientific">Batillaria attramentaria</name>
    <dbReference type="NCBI Taxonomy" id="370345"/>
    <lineage>
        <taxon>Eukaryota</taxon>
        <taxon>Metazoa</taxon>
        <taxon>Spiralia</taxon>
        <taxon>Lophotrochozoa</taxon>
        <taxon>Mollusca</taxon>
        <taxon>Gastropoda</taxon>
        <taxon>Caenogastropoda</taxon>
        <taxon>Sorbeoconcha</taxon>
        <taxon>Cerithioidea</taxon>
        <taxon>Batillariidae</taxon>
        <taxon>Batillaria</taxon>
    </lineage>
</organism>
<evidence type="ECO:0000259" key="9">
    <source>
        <dbReference type="PROSITE" id="PS50893"/>
    </source>
</evidence>
<feature type="transmembrane region" description="Helical" evidence="8">
    <location>
        <begin position="263"/>
        <end position="287"/>
    </location>
</feature>
<dbReference type="EMBL" id="JACVVK020000006">
    <property type="protein sequence ID" value="KAK7506756.1"/>
    <property type="molecule type" value="Genomic_DNA"/>
</dbReference>
<dbReference type="PROSITE" id="PS50893">
    <property type="entry name" value="ABC_TRANSPORTER_2"/>
    <property type="match status" value="2"/>
</dbReference>
<feature type="transmembrane region" description="Helical" evidence="8">
    <location>
        <begin position="997"/>
        <end position="1018"/>
    </location>
</feature>
<dbReference type="Gene3D" id="3.30.530.20">
    <property type="match status" value="2"/>
</dbReference>
<comment type="caution">
    <text evidence="10">The sequence shown here is derived from an EMBL/GenBank/DDBJ whole genome shotgun (WGS) entry which is preliminary data.</text>
</comment>
<keyword evidence="6 8" id="KW-0472">Membrane</keyword>
<feature type="transmembrane region" description="Helical" evidence="8">
    <location>
        <begin position="329"/>
        <end position="347"/>
    </location>
</feature>
<evidence type="ECO:0000256" key="7">
    <source>
        <dbReference type="SAM" id="MobiDB-lite"/>
    </source>
</evidence>
<feature type="domain" description="ABC transporter" evidence="9">
    <location>
        <begin position="467"/>
        <end position="706"/>
    </location>
</feature>
<feature type="transmembrane region" description="Helical" evidence="8">
    <location>
        <begin position="216"/>
        <end position="243"/>
    </location>
</feature>
<feature type="transmembrane region" description="Helical" evidence="8">
    <location>
        <begin position="299"/>
        <end position="322"/>
    </location>
</feature>
<dbReference type="InterPro" id="IPR003439">
    <property type="entry name" value="ABC_transporter-like_ATP-bd"/>
</dbReference>
<reference evidence="10 11" key="1">
    <citation type="journal article" date="2023" name="Sci. Data">
        <title>Genome assembly of the Korean intertidal mud-creeper Batillaria attramentaria.</title>
        <authorList>
            <person name="Patra A.K."/>
            <person name="Ho P.T."/>
            <person name="Jun S."/>
            <person name="Lee S.J."/>
            <person name="Kim Y."/>
            <person name="Won Y.J."/>
        </authorList>
    </citation>
    <scope>NUCLEOTIDE SEQUENCE [LARGE SCALE GENOMIC DNA]</scope>
    <source>
        <strain evidence="10">Wonlab-2016</strain>
    </source>
</reference>
<feature type="transmembrane region" description="Helical" evidence="8">
    <location>
        <begin position="1038"/>
        <end position="1062"/>
    </location>
</feature>
<dbReference type="FunFam" id="3.40.50.300:FF:000933">
    <property type="entry name" value="ABC transporter A family member 7"/>
    <property type="match status" value="1"/>
</dbReference>
<dbReference type="PROSITE" id="PS00211">
    <property type="entry name" value="ABC_TRANSPORTER_1"/>
    <property type="match status" value="1"/>
</dbReference>
<dbReference type="Proteomes" id="UP001519460">
    <property type="component" value="Unassembled WGS sequence"/>
</dbReference>
<protein>
    <recommendedName>
        <fullName evidence="9">ABC transporter domain-containing protein</fullName>
    </recommendedName>
</protein>
<evidence type="ECO:0000313" key="11">
    <source>
        <dbReference type="Proteomes" id="UP001519460"/>
    </source>
</evidence>
<feature type="transmembrane region" description="Helical" evidence="8">
    <location>
        <begin position="1179"/>
        <end position="1203"/>
    </location>
</feature>
<dbReference type="InterPro" id="IPR017871">
    <property type="entry name" value="ABC_transporter-like_CS"/>
</dbReference>
<evidence type="ECO:0000256" key="1">
    <source>
        <dbReference type="ARBA" id="ARBA00004141"/>
    </source>
</evidence>
<dbReference type="SUPFAM" id="SSF55961">
    <property type="entry name" value="Bet v1-like"/>
    <property type="match status" value="1"/>
</dbReference>
<dbReference type="Pfam" id="PF02121">
    <property type="entry name" value="IP_trans"/>
    <property type="match status" value="1"/>
</dbReference>
<evidence type="ECO:0000256" key="3">
    <source>
        <dbReference type="ARBA" id="ARBA00022741"/>
    </source>
</evidence>
<feature type="transmembrane region" description="Helical" evidence="8">
    <location>
        <begin position="367"/>
        <end position="386"/>
    </location>
</feature>
<evidence type="ECO:0000256" key="4">
    <source>
        <dbReference type="ARBA" id="ARBA00022840"/>
    </source>
</evidence>
<keyword evidence="2 8" id="KW-0812">Transmembrane</keyword>
<dbReference type="InterPro" id="IPR003593">
    <property type="entry name" value="AAA+_ATPase"/>
</dbReference>
<dbReference type="GO" id="GO:0016020">
    <property type="term" value="C:membrane"/>
    <property type="evidence" value="ECO:0007669"/>
    <property type="project" value="UniProtKB-SubCell"/>
</dbReference>
<dbReference type="SUPFAM" id="SSF52540">
    <property type="entry name" value="P-loop containing nucleoside triphosphate hydrolases"/>
    <property type="match status" value="2"/>
</dbReference>
<evidence type="ECO:0000256" key="6">
    <source>
        <dbReference type="ARBA" id="ARBA00023136"/>
    </source>
</evidence>
<feature type="transmembrane region" description="Helical" evidence="8">
    <location>
        <begin position="407"/>
        <end position="428"/>
    </location>
</feature>
<feature type="transmembrane region" description="Helical" evidence="8">
    <location>
        <begin position="1106"/>
        <end position="1127"/>
    </location>
</feature>
<dbReference type="SMART" id="SM00382">
    <property type="entry name" value="AAA"/>
    <property type="match status" value="2"/>
</dbReference>
<feature type="domain" description="ABC transporter" evidence="9">
    <location>
        <begin position="1267"/>
        <end position="1474"/>
    </location>
</feature>
<comment type="subcellular location">
    <subcellularLocation>
        <location evidence="1">Membrane</location>
        <topology evidence="1">Multi-pass membrane protein</topology>
    </subcellularLocation>
</comment>
<keyword evidence="3" id="KW-0547">Nucleotide-binding</keyword>
<dbReference type="InterPro" id="IPR026082">
    <property type="entry name" value="ABCA"/>
</dbReference>
<name>A0ABD0M4T0_9CAEN</name>
<dbReference type="GO" id="GO:0005524">
    <property type="term" value="F:ATP binding"/>
    <property type="evidence" value="ECO:0007669"/>
    <property type="project" value="UniProtKB-KW"/>
</dbReference>
<feature type="region of interest" description="Disordered" evidence="7">
    <location>
        <begin position="1821"/>
        <end position="1842"/>
    </location>
</feature>